<dbReference type="Proteomes" id="UP000028252">
    <property type="component" value="Unassembled WGS sequence"/>
</dbReference>
<keyword evidence="4" id="KW-1185">Reference proteome</keyword>
<reference evidence="3 4" key="1">
    <citation type="submission" date="2014-04" db="EMBL/GenBank/DDBJ databases">
        <title>Marinobacterium kochiensis sp. nov., isolated from sediment sample collected from Kochi backwaters in Kerala, India.</title>
        <authorList>
            <person name="Singh A."/>
            <person name="Pinnaka A.K."/>
        </authorList>
    </citation>
    <scope>NUCLEOTIDE SEQUENCE [LARGE SCALE GENOMIC DNA]</scope>
    <source>
        <strain evidence="3 4">AK27</strain>
    </source>
</reference>
<proteinExistence type="predicted"/>
<keyword evidence="2" id="KW-0812">Transmembrane</keyword>
<evidence type="ECO:0000313" key="3">
    <source>
        <dbReference type="EMBL" id="KEA61808.1"/>
    </source>
</evidence>
<accession>A0A081FTF3</accession>
<gene>
    <name evidence="3" type="ORF">ADIMK_3955</name>
</gene>
<keyword evidence="2" id="KW-1133">Transmembrane helix</keyword>
<evidence type="ECO:0000256" key="1">
    <source>
        <dbReference type="SAM" id="MobiDB-lite"/>
    </source>
</evidence>
<dbReference type="STRING" id="1232683.ADIMK_3955"/>
<comment type="caution">
    <text evidence="3">The sequence shown here is derived from an EMBL/GenBank/DDBJ whole genome shotgun (WGS) entry which is preliminary data.</text>
</comment>
<evidence type="ECO:0000256" key="2">
    <source>
        <dbReference type="SAM" id="Phobius"/>
    </source>
</evidence>
<name>A0A081FTF3_9GAMM</name>
<keyword evidence="2" id="KW-0472">Membrane</keyword>
<protein>
    <submittedName>
        <fullName evidence="3">Uncharacterized protein</fullName>
    </submittedName>
</protein>
<feature type="transmembrane region" description="Helical" evidence="2">
    <location>
        <begin position="6"/>
        <end position="27"/>
    </location>
</feature>
<dbReference type="AlphaFoldDB" id="A0A081FTF3"/>
<organism evidence="3 4">
    <name type="scientific">Marinobacterium lacunae</name>
    <dbReference type="NCBI Taxonomy" id="1232683"/>
    <lineage>
        <taxon>Bacteria</taxon>
        <taxon>Pseudomonadati</taxon>
        <taxon>Pseudomonadota</taxon>
        <taxon>Gammaproteobacteria</taxon>
        <taxon>Oceanospirillales</taxon>
        <taxon>Oceanospirillaceae</taxon>
        <taxon>Marinobacterium</taxon>
    </lineage>
</organism>
<feature type="region of interest" description="Disordered" evidence="1">
    <location>
        <begin position="82"/>
        <end position="106"/>
    </location>
</feature>
<dbReference type="EMBL" id="JMQN01000059">
    <property type="protein sequence ID" value="KEA61808.1"/>
    <property type="molecule type" value="Genomic_DNA"/>
</dbReference>
<sequence>MIIHGRWYAIEGILAVAVAVFCLAILLPTERRYSDDPLLDSDYATEQTRRGARRVEMGSSPLLNTAGQFTFEDTDNRELRRMRAESDSTTLYEGIRPYSEGRNRPD</sequence>
<evidence type="ECO:0000313" key="4">
    <source>
        <dbReference type="Proteomes" id="UP000028252"/>
    </source>
</evidence>